<keyword evidence="7" id="KW-1185">Reference proteome</keyword>
<dbReference type="Proteomes" id="UP000317722">
    <property type="component" value="Unassembled WGS sequence"/>
</dbReference>
<dbReference type="Gene3D" id="3.40.390.10">
    <property type="entry name" value="Collagenase (Catalytic Domain)"/>
    <property type="match status" value="1"/>
</dbReference>
<name>A0A502CQD7_9MICO</name>
<feature type="domain" description="Peptidase M10 metallopeptidase" evidence="5">
    <location>
        <begin position="197"/>
        <end position="234"/>
    </location>
</feature>
<proteinExistence type="predicted"/>
<protein>
    <recommendedName>
        <fullName evidence="5">Peptidase M10 metallopeptidase domain-containing protein</fullName>
    </recommendedName>
</protein>
<evidence type="ECO:0000256" key="1">
    <source>
        <dbReference type="ARBA" id="ARBA00022670"/>
    </source>
</evidence>
<dbReference type="Pfam" id="PF00413">
    <property type="entry name" value="Peptidase_M10"/>
    <property type="match status" value="1"/>
</dbReference>
<evidence type="ECO:0000259" key="5">
    <source>
        <dbReference type="Pfam" id="PF00413"/>
    </source>
</evidence>
<dbReference type="GO" id="GO:0031012">
    <property type="term" value="C:extracellular matrix"/>
    <property type="evidence" value="ECO:0007669"/>
    <property type="project" value="InterPro"/>
</dbReference>
<keyword evidence="4" id="KW-0862">Zinc</keyword>
<gene>
    <name evidence="6" type="ORF">EAH86_16920</name>
</gene>
<dbReference type="OrthoDB" id="4297752at2"/>
<accession>A0A502CQD7</accession>
<reference evidence="6 7" key="1">
    <citation type="journal article" date="2019" name="Environ. Microbiol.">
        <title>Species interactions and distinct microbial communities in high Arctic permafrost affected cryosols are associated with the CH4 and CO2 gas fluxes.</title>
        <authorList>
            <person name="Altshuler I."/>
            <person name="Hamel J."/>
            <person name="Turney S."/>
            <person name="Magnuson E."/>
            <person name="Levesque R."/>
            <person name="Greer C."/>
            <person name="Whyte L.G."/>
        </authorList>
    </citation>
    <scope>NUCLEOTIDE SEQUENCE [LARGE SCALE GENOMIC DNA]</scope>
    <source>
        <strain evidence="6 7">S9.3A</strain>
    </source>
</reference>
<dbReference type="InterPro" id="IPR001818">
    <property type="entry name" value="Pept_M10_metallopeptidase"/>
</dbReference>
<organism evidence="6 7">
    <name type="scientific">Pedococcus bigeumensis</name>
    <dbReference type="NCBI Taxonomy" id="433644"/>
    <lineage>
        <taxon>Bacteria</taxon>
        <taxon>Bacillati</taxon>
        <taxon>Actinomycetota</taxon>
        <taxon>Actinomycetes</taxon>
        <taxon>Micrococcales</taxon>
        <taxon>Intrasporangiaceae</taxon>
        <taxon>Pedococcus</taxon>
    </lineage>
</organism>
<keyword evidence="2" id="KW-0479">Metal-binding</keyword>
<comment type="caution">
    <text evidence="6">The sequence shown here is derived from an EMBL/GenBank/DDBJ whole genome shotgun (WGS) entry which is preliminary data.</text>
</comment>
<dbReference type="SUPFAM" id="SSF55486">
    <property type="entry name" value="Metalloproteases ('zincins'), catalytic domain"/>
    <property type="match status" value="1"/>
</dbReference>
<evidence type="ECO:0000313" key="7">
    <source>
        <dbReference type="Proteomes" id="UP000317722"/>
    </source>
</evidence>
<keyword evidence="1" id="KW-0645">Protease</keyword>
<evidence type="ECO:0000256" key="3">
    <source>
        <dbReference type="ARBA" id="ARBA00022801"/>
    </source>
</evidence>
<evidence type="ECO:0000313" key="6">
    <source>
        <dbReference type="EMBL" id="TPG13911.1"/>
    </source>
</evidence>
<dbReference type="EMBL" id="RCZM01000006">
    <property type="protein sequence ID" value="TPG13911.1"/>
    <property type="molecule type" value="Genomic_DNA"/>
</dbReference>
<dbReference type="GO" id="GO:0004222">
    <property type="term" value="F:metalloendopeptidase activity"/>
    <property type="evidence" value="ECO:0007669"/>
    <property type="project" value="InterPro"/>
</dbReference>
<evidence type="ECO:0000256" key="4">
    <source>
        <dbReference type="ARBA" id="ARBA00022833"/>
    </source>
</evidence>
<sequence>MVQSVAPAALLRRIYMRKPIAVLGVALAPVALTAGVIAAAPQTADGAIATYKLTYASLPNGTKQVVRWNGCQKTITYKVNLAAVPSAQRSAVLSDTKAAVAKVALNTKFVFTYKGTTSEVPKVGSMARQSAELVIAFTSPSKTNYSLAGSTLGQGGLYYGWVSRTVNGRTSYTVAAQRGFVVIDTPQMLNQARGGTGTGLRRTNLLAHELGHAVGLQHVSDTRQQMYPSIRTASPTLFYTGDRAGLAKVGKAAGCINTAYMPLKDLS</sequence>
<keyword evidence="3" id="KW-0378">Hydrolase</keyword>
<dbReference type="GO" id="GO:0006508">
    <property type="term" value="P:proteolysis"/>
    <property type="evidence" value="ECO:0007669"/>
    <property type="project" value="UniProtKB-KW"/>
</dbReference>
<dbReference type="AlphaFoldDB" id="A0A502CQD7"/>
<dbReference type="GO" id="GO:0008270">
    <property type="term" value="F:zinc ion binding"/>
    <property type="evidence" value="ECO:0007669"/>
    <property type="project" value="InterPro"/>
</dbReference>
<dbReference type="InterPro" id="IPR024079">
    <property type="entry name" value="MetalloPept_cat_dom_sf"/>
</dbReference>
<evidence type="ECO:0000256" key="2">
    <source>
        <dbReference type="ARBA" id="ARBA00022723"/>
    </source>
</evidence>